<sequence>MFPPLLPPSPAQQTPLPRSSGSNSLNVLSFKPMSCLIGDREIVALDWMYNGSKDETFRELELKLDRGDGVDGAGDGESYGGNVVMWVSPFPGLCRITSF</sequence>
<feature type="compositionally biased region" description="Polar residues" evidence="1">
    <location>
        <begin position="11"/>
        <end position="24"/>
    </location>
</feature>
<accession>A0A8S9KUV5</accession>
<evidence type="ECO:0000256" key="1">
    <source>
        <dbReference type="SAM" id="MobiDB-lite"/>
    </source>
</evidence>
<protein>
    <submittedName>
        <fullName evidence="2">Uncharacterized protein</fullName>
    </submittedName>
</protein>
<organism evidence="2 3">
    <name type="scientific">Brassica cretica</name>
    <name type="common">Mustard</name>
    <dbReference type="NCBI Taxonomy" id="69181"/>
    <lineage>
        <taxon>Eukaryota</taxon>
        <taxon>Viridiplantae</taxon>
        <taxon>Streptophyta</taxon>
        <taxon>Embryophyta</taxon>
        <taxon>Tracheophyta</taxon>
        <taxon>Spermatophyta</taxon>
        <taxon>Magnoliopsida</taxon>
        <taxon>eudicotyledons</taxon>
        <taxon>Gunneridae</taxon>
        <taxon>Pentapetalae</taxon>
        <taxon>rosids</taxon>
        <taxon>malvids</taxon>
        <taxon>Brassicales</taxon>
        <taxon>Brassicaceae</taxon>
        <taxon>Brassiceae</taxon>
        <taxon>Brassica</taxon>
    </lineage>
</organism>
<dbReference type="AlphaFoldDB" id="A0A8S9KUV5"/>
<evidence type="ECO:0000313" key="2">
    <source>
        <dbReference type="EMBL" id="KAF2596986.1"/>
    </source>
</evidence>
<dbReference type="EMBL" id="QGKW02000717">
    <property type="protein sequence ID" value="KAF2596986.1"/>
    <property type="molecule type" value="Genomic_DNA"/>
</dbReference>
<reference evidence="2" key="1">
    <citation type="submission" date="2019-12" db="EMBL/GenBank/DDBJ databases">
        <title>Genome sequencing and annotation of Brassica cretica.</title>
        <authorList>
            <person name="Studholme D.J."/>
            <person name="Sarris P.F."/>
        </authorList>
    </citation>
    <scope>NUCLEOTIDE SEQUENCE</scope>
    <source>
        <strain evidence="2">PFS-001/15</strain>
        <tissue evidence="2">Leaf</tissue>
    </source>
</reference>
<evidence type="ECO:0000313" key="3">
    <source>
        <dbReference type="Proteomes" id="UP000712281"/>
    </source>
</evidence>
<proteinExistence type="predicted"/>
<feature type="region of interest" description="Disordered" evidence="1">
    <location>
        <begin position="1"/>
        <end position="24"/>
    </location>
</feature>
<name>A0A8S9KUV5_BRACR</name>
<feature type="compositionally biased region" description="Pro residues" evidence="1">
    <location>
        <begin position="1"/>
        <end position="10"/>
    </location>
</feature>
<dbReference type="Proteomes" id="UP000712281">
    <property type="component" value="Unassembled WGS sequence"/>
</dbReference>
<gene>
    <name evidence="2" type="ORF">F2Q68_00011300</name>
</gene>
<comment type="caution">
    <text evidence="2">The sequence shown here is derived from an EMBL/GenBank/DDBJ whole genome shotgun (WGS) entry which is preliminary data.</text>
</comment>